<name>N6UDX8_9HYPH</name>
<feature type="domain" description="Right handed beta helix" evidence="1">
    <location>
        <begin position="79"/>
        <end position="232"/>
    </location>
</feature>
<dbReference type="PATRIC" id="fig|1094491.5.peg.1136"/>
<dbReference type="Gene3D" id="2.160.20.20">
    <property type="match status" value="1"/>
</dbReference>
<reference evidence="2 3" key="1">
    <citation type="journal article" date="2013" name="PLoS Genet.">
        <title>A gene transfer agent and a dynamic repertoire of secretion systems hold the keys to the explosive radiation of the emerging pathogen Bartonella.</title>
        <authorList>
            <person name="Guy L."/>
            <person name="Nystedt B."/>
            <person name="Toft C."/>
            <person name="Zaremba-Niedzwiedzka K."/>
            <person name="Berglund E.C."/>
            <person name="Granberg F."/>
            <person name="Naslund K."/>
            <person name="Eriksson A.S."/>
            <person name="Andersson S.G."/>
        </authorList>
    </citation>
    <scope>NUCLEOTIDE SEQUENCE [LARGE SCALE GENOMIC DNA]</scope>
    <source>
        <strain evidence="2 3">91-4</strain>
    </source>
</reference>
<dbReference type="Proteomes" id="UP000014038">
    <property type="component" value="Chromosome"/>
</dbReference>
<dbReference type="STRING" id="1094491.BBbe_10440"/>
<evidence type="ECO:0000313" key="2">
    <source>
        <dbReference type="EMBL" id="ENN90769.1"/>
    </source>
</evidence>
<dbReference type="InterPro" id="IPR012332">
    <property type="entry name" value="Autotransporter_pectin_lyase_C"/>
</dbReference>
<dbReference type="Pfam" id="PF13229">
    <property type="entry name" value="Beta_helix"/>
    <property type="match status" value="1"/>
</dbReference>
<evidence type="ECO:0000313" key="3">
    <source>
        <dbReference type="Proteomes" id="UP000014038"/>
    </source>
</evidence>
<dbReference type="HOGENOM" id="CLU_958656_0_0_5"/>
<keyword evidence="3" id="KW-1185">Reference proteome</keyword>
<dbReference type="InterPro" id="IPR039448">
    <property type="entry name" value="Beta_helix"/>
</dbReference>
<dbReference type="InterPro" id="IPR011050">
    <property type="entry name" value="Pectin_lyase_fold/virulence"/>
</dbReference>
<accession>N6UDX8</accession>
<dbReference type="OrthoDB" id="7927065at2"/>
<dbReference type="AlphaFoldDB" id="N6UDX8"/>
<dbReference type="SUPFAM" id="SSF51126">
    <property type="entry name" value="Pectin lyase-like"/>
    <property type="match status" value="1"/>
</dbReference>
<protein>
    <recommendedName>
        <fullName evidence="1">Right handed beta helix domain-containing protein</fullName>
    </recommendedName>
</protein>
<sequence>MKGELGVKVMGTGTADLTKVTITGEGSGKGTGVIMGGTKMMTMTNVDISKVEKGVDVQKGKLEMMGGTVTFTGERGNWGVHVQKAATANLMDVTIKGEGGQGMGLYVEGTATMNGGEISNVESGVYATGMGNLKMDGTTITFKNGVGSYGVRVGELVTADLTSVTITGASGGTGTGVIMDGKTLEMTNVDISQVQTGVEVTSGNLTVSGGTMTGVQTGITMSGSGTLMVSGAKITFEGAGHGVKVGGTATANITGATITGGGSGQGMGVIMGGKMLGMSGGRFQVLRRRC</sequence>
<organism evidence="2 3">
    <name type="scientific">Bartonella bovis 91-4</name>
    <dbReference type="NCBI Taxonomy" id="1094491"/>
    <lineage>
        <taxon>Bacteria</taxon>
        <taxon>Pseudomonadati</taxon>
        <taxon>Pseudomonadota</taxon>
        <taxon>Alphaproteobacteria</taxon>
        <taxon>Hyphomicrobiales</taxon>
        <taxon>Bartonellaceae</taxon>
        <taxon>Bartonella</taxon>
    </lineage>
</organism>
<dbReference type="EMBL" id="AGWA01000016">
    <property type="protein sequence ID" value="ENN90769.1"/>
    <property type="molecule type" value="Genomic_DNA"/>
</dbReference>
<dbReference type="RefSeq" id="WP_010701555.1">
    <property type="nucleotide sequence ID" value="NZ_CM001844.1"/>
</dbReference>
<gene>
    <name evidence="2" type="ORF">BBbe_10440</name>
</gene>
<comment type="caution">
    <text evidence="2">The sequence shown here is derived from an EMBL/GenBank/DDBJ whole genome shotgun (WGS) entry which is preliminary data.</text>
</comment>
<proteinExistence type="predicted"/>
<evidence type="ECO:0000259" key="1">
    <source>
        <dbReference type="Pfam" id="PF13229"/>
    </source>
</evidence>